<gene>
    <name evidence="7" type="ORF">ACFQJ7_10015</name>
</gene>
<evidence type="ECO:0000313" key="8">
    <source>
        <dbReference type="Proteomes" id="UP001596414"/>
    </source>
</evidence>
<evidence type="ECO:0000256" key="4">
    <source>
        <dbReference type="ARBA" id="ARBA00022989"/>
    </source>
</evidence>
<protein>
    <submittedName>
        <fullName evidence="7">Oligosaccharide flippase family protein</fullName>
    </submittedName>
</protein>
<dbReference type="GO" id="GO:0005886">
    <property type="term" value="C:plasma membrane"/>
    <property type="evidence" value="ECO:0007669"/>
    <property type="project" value="UniProtKB-SubCell"/>
</dbReference>
<evidence type="ECO:0000256" key="5">
    <source>
        <dbReference type="ARBA" id="ARBA00023136"/>
    </source>
</evidence>
<feature type="transmembrane region" description="Helical" evidence="6">
    <location>
        <begin position="249"/>
        <end position="276"/>
    </location>
</feature>
<dbReference type="CDD" id="cd13128">
    <property type="entry name" value="MATE_Wzx_like"/>
    <property type="match status" value="1"/>
</dbReference>
<evidence type="ECO:0000313" key="7">
    <source>
        <dbReference type="EMBL" id="MFC7126366.1"/>
    </source>
</evidence>
<feature type="transmembrane region" description="Helical" evidence="6">
    <location>
        <begin position="90"/>
        <end position="112"/>
    </location>
</feature>
<dbReference type="Pfam" id="PF01943">
    <property type="entry name" value="Polysacc_synt"/>
    <property type="match status" value="1"/>
</dbReference>
<feature type="transmembrane region" description="Helical" evidence="6">
    <location>
        <begin position="50"/>
        <end position="69"/>
    </location>
</feature>
<dbReference type="InterPro" id="IPR002797">
    <property type="entry name" value="Polysacc_synth"/>
</dbReference>
<dbReference type="EMBL" id="JBHSZQ010000020">
    <property type="protein sequence ID" value="MFC7126366.1"/>
    <property type="molecule type" value="Genomic_DNA"/>
</dbReference>
<keyword evidence="2" id="KW-1003">Cell membrane</keyword>
<dbReference type="PANTHER" id="PTHR30250:SF27">
    <property type="entry name" value="POLYSACCHARIDE BIOSYNTHESIS PROTEIN"/>
    <property type="match status" value="1"/>
</dbReference>
<feature type="transmembrane region" description="Helical" evidence="6">
    <location>
        <begin position="459"/>
        <end position="479"/>
    </location>
</feature>
<feature type="transmembrane region" description="Helical" evidence="6">
    <location>
        <begin position="433"/>
        <end position="452"/>
    </location>
</feature>
<feature type="transmembrane region" description="Helical" evidence="6">
    <location>
        <begin position="387"/>
        <end position="413"/>
    </location>
</feature>
<dbReference type="Proteomes" id="UP001596414">
    <property type="component" value="Unassembled WGS sequence"/>
</dbReference>
<feature type="transmembrane region" description="Helical" evidence="6">
    <location>
        <begin position="304"/>
        <end position="325"/>
    </location>
</feature>
<dbReference type="AlphaFoldDB" id="A0ABD5X988"/>
<name>A0ABD5X988_9EURY</name>
<feature type="transmembrane region" description="Helical" evidence="6">
    <location>
        <begin position="345"/>
        <end position="366"/>
    </location>
</feature>
<evidence type="ECO:0000256" key="2">
    <source>
        <dbReference type="ARBA" id="ARBA00022475"/>
    </source>
</evidence>
<comment type="caution">
    <text evidence="7">The sequence shown here is derived from an EMBL/GenBank/DDBJ whole genome shotgun (WGS) entry which is preliminary data.</text>
</comment>
<evidence type="ECO:0000256" key="3">
    <source>
        <dbReference type="ARBA" id="ARBA00022692"/>
    </source>
</evidence>
<comment type="subcellular location">
    <subcellularLocation>
        <location evidence="1">Cell membrane</location>
        <topology evidence="1">Multi-pass membrane protein</topology>
    </subcellularLocation>
</comment>
<keyword evidence="5 6" id="KW-0472">Membrane</keyword>
<accession>A0ABD5X988</accession>
<organism evidence="7 8">
    <name type="scientific">Halovenus rubra</name>
    <dbReference type="NCBI Taxonomy" id="869890"/>
    <lineage>
        <taxon>Archaea</taxon>
        <taxon>Methanobacteriati</taxon>
        <taxon>Methanobacteriota</taxon>
        <taxon>Stenosarchaea group</taxon>
        <taxon>Halobacteria</taxon>
        <taxon>Halobacteriales</taxon>
        <taxon>Haloarculaceae</taxon>
        <taxon>Halovenus</taxon>
    </lineage>
</organism>
<feature type="transmembrane region" description="Helical" evidence="6">
    <location>
        <begin position="132"/>
        <end position="153"/>
    </location>
</feature>
<feature type="transmembrane region" description="Helical" evidence="6">
    <location>
        <begin position="174"/>
        <end position="207"/>
    </location>
</feature>
<keyword evidence="4 6" id="KW-1133">Transmembrane helix</keyword>
<reference evidence="7 8" key="1">
    <citation type="journal article" date="2014" name="Int. J. Syst. Evol. Microbiol.">
        <title>Complete genome sequence of Corynebacterium casei LMG S-19264T (=DSM 44701T), isolated from a smear-ripened cheese.</title>
        <authorList>
            <consortium name="US DOE Joint Genome Institute (JGI-PGF)"/>
            <person name="Walter F."/>
            <person name="Albersmeier A."/>
            <person name="Kalinowski J."/>
            <person name="Ruckert C."/>
        </authorList>
    </citation>
    <scope>NUCLEOTIDE SEQUENCE [LARGE SCALE GENOMIC DNA]</scope>
    <source>
        <strain evidence="7 8">CGMCC 4.7215</strain>
    </source>
</reference>
<evidence type="ECO:0000256" key="1">
    <source>
        <dbReference type="ARBA" id="ARBA00004651"/>
    </source>
</evidence>
<dbReference type="InterPro" id="IPR050833">
    <property type="entry name" value="Poly_Biosynth_Transport"/>
</dbReference>
<dbReference type="PANTHER" id="PTHR30250">
    <property type="entry name" value="PST FAMILY PREDICTED COLANIC ACID TRANSPORTER"/>
    <property type="match status" value="1"/>
</dbReference>
<sequence>MGEAESKISNLGSISQGAGIHILGHMVKTVLTLVTTVILTRTLGASLYGIYAYLLLTLPLCLIFINLGANNSLLRFIPKFGESNDKSQAFVTLSATISLIMSVVVGVLLFIFAPTLSELTIDESLFSKTLRILALMLPFYGLTNIGASVFKSIEKLHYTILVKSISRPLFRLCFVGGAVLLGFSIIGATIGLVLSSIGTLLVAVFLLSKSTHFSKVKTPTKSDVVSYLKFSIPLTFNQMGSLLYKRTDIFMIGLFLSSAAVGVYQISITLAGFLALPLTAFNQLFPPIASRLYSNGRLSELEDLYEIVTLWIFTICLFPTILLVINAEEVLEIFGDGFSDGVWVVTLISLAQLANAAVGASGYLLMMTDHQYIVTLNQVVSGVANVVLNYILILEMGLIGGAVATATVISSINIARVVQVWYLEDIFPYNLNYIKPVIAGGAAAVILFLLGFKLSGLQLLVLSLILGGSTYLGIIIMLLSDDEIEPIKQIIAE</sequence>
<dbReference type="RefSeq" id="WP_267635921.1">
    <property type="nucleotide sequence ID" value="NZ_JAODIY010000001.1"/>
</dbReference>
<evidence type="ECO:0000256" key="6">
    <source>
        <dbReference type="SAM" id="Phobius"/>
    </source>
</evidence>
<keyword evidence="3 6" id="KW-0812">Transmembrane</keyword>
<proteinExistence type="predicted"/>